<proteinExistence type="predicted"/>
<evidence type="ECO:0000313" key="1">
    <source>
        <dbReference type="EMBL" id="CDF47329.1"/>
    </source>
</evidence>
<name>R7RB35_SACIS</name>
<geneLocation type="plasmid" evidence="1">
    <name>pARN4</name>
</geneLocation>
<protein>
    <submittedName>
        <fullName evidence="1">Plasmid pARN4</fullName>
    </submittedName>
</protein>
<sequence>MATFSMLFLKNVEKSLIDSKVKIRMSGGRVRFHASFHRSTLAGFIIRRPPFLLLQNDIYKLFCFLFFDHLLSR</sequence>
<accession>R7RB35</accession>
<keyword evidence="1" id="KW-0614">Plasmid</keyword>
<dbReference type="EMBL" id="AJ748323">
    <property type="protein sequence ID" value="CDF47329.1"/>
    <property type="molecule type" value="Genomic_DNA"/>
</dbReference>
<organism evidence="1">
    <name type="scientific">Saccharolobus islandicus</name>
    <name type="common">Sulfolobus islandicus</name>
    <dbReference type="NCBI Taxonomy" id="43080"/>
    <lineage>
        <taxon>Archaea</taxon>
        <taxon>Thermoproteota</taxon>
        <taxon>Thermoprotei</taxon>
        <taxon>Sulfolobales</taxon>
        <taxon>Sulfolobaceae</taxon>
        <taxon>Saccharolobus</taxon>
    </lineage>
</organism>
<reference evidence="1" key="1">
    <citation type="journal article" date="2004" name="Archaea">
        <title>Genomic comparison of archaeal conjugative plasmids from Sulfolobus.</title>
        <authorList>
            <person name="Greve B."/>
            <person name="Jensen S."/>
            <person name="Bruegger K."/>
            <person name="Zillig W."/>
            <person name="Garrett R.A."/>
        </authorList>
    </citation>
    <scope>NUCLEOTIDE SEQUENCE [LARGE SCALE GENOMIC DNA]</scope>
    <source>
        <plasmid evidence="1">pARN4</plasmid>
    </source>
</reference>
<dbReference type="AlphaFoldDB" id="R7RB35"/>